<evidence type="ECO:0000256" key="1">
    <source>
        <dbReference type="ARBA" id="ARBA00004609"/>
    </source>
</evidence>
<dbReference type="GO" id="GO:0005886">
    <property type="term" value="C:plasma membrane"/>
    <property type="evidence" value="ECO:0007669"/>
    <property type="project" value="UniProtKB-SubCell"/>
</dbReference>
<dbReference type="InterPro" id="IPR016140">
    <property type="entry name" value="Bifunc_inhib/LTP/seed_store"/>
</dbReference>
<evidence type="ECO:0000256" key="8">
    <source>
        <dbReference type="ARBA" id="ARBA00023288"/>
    </source>
</evidence>
<sequence>MGSIIPATIILAVVLLIGAHVSSDIVEDKRECQDQLIALAPCLNYVSGDLKTPSPTCCTELRQKYNSTERCLCLLVKDRNDPGLGIKINGTLALTLPYICRAHANISHCPGTYVSRRLAPQRLQFFMLSHLTFFFLPDGIHRWGLKES</sequence>
<evidence type="ECO:0000256" key="3">
    <source>
        <dbReference type="ARBA" id="ARBA00022475"/>
    </source>
</evidence>
<keyword evidence="12" id="KW-1185">Reference proteome</keyword>
<feature type="chain" id="PRO_5043675228" description="Bifunctional inhibitor/plant lipid transfer protein/seed storage helical domain-containing protein" evidence="9">
    <location>
        <begin position="24"/>
        <end position="148"/>
    </location>
</feature>
<dbReference type="Pfam" id="PF14368">
    <property type="entry name" value="LTP_2"/>
    <property type="match status" value="1"/>
</dbReference>
<comment type="similarity">
    <text evidence="2">Belongs to the plant LTP family.</text>
</comment>
<dbReference type="InterPro" id="IPR036312">
    <property type="entry name" value="Bifun_inhib/LTP/seed_sf"/>
</dbReference>
<keyword evidence="3" id="KW-1003">Cell membrane</keyword>
<keyword evidence="6" id="KW-1015">Disulfide bond</keyword>
<keyword evidence="5 9" id="KW-0732">Signal</keyword>
<evidence type="ECO:0000256" key="5">
    <source>
        <dbReference type="ARBA" id="ARBA00022729"/>
    </source>
</evidence>
<evidence type="ECO:0000256" key="7">
    <source>
        <dbReference type="ARBA" id="ARBA00023180"/>
    </source>
</evidence>
<accession>A0AAV6KTR5</accession>
<keyword evidence="8" id="KW-0449">Lipoprotein</keyword>
<feature type="signal peptide" evidence="9">
    <location>
        <begin position="1"/>
        <end position="23"/>
    </location>
</feature>
<comment type="caution">
    <text evidence="11">The sequence shown here is derived from an EMBL/GenBank/DDBJ whole genome shotgun (WGS) entry which is preliminary data.</text>
</comment>
<evidence type="ECO:0000256" key="4">
    <source>
        <dbReference type="ARBA" id="ARBA00022622"/>
    </source>
</evidence>
<name>A0AAV6KTR5_9ERIC</name>
<keyword evidence="4" id="KW-0472">Membrane</keyword>
<reference evidence="11" key="1">
    <citation type="submission" date="2020-08" db="EMBL/GenBank/DDBJ databases">
        <title>Plant Genome Project.</title>
        <authorList>
            <person name="Zhang R.-G."/>
        </authorList>
    </citation>
    <scope>NUCLEOTIDE SEQUENCE</scope>
    <source>
        <strain evidence="11">WSP0</strain>
        <tissue evidence="11">Leaf</tissue>
    </source>
</reference>
<dbReference type="GO" id="GO:0098552">
    <property type="term" value="C:side of membrane"/>
    <property type="evidence" value="ECO:0007669"/>
    <property type="project" value="UniProtKB-KW"/>
</dbReference>
<dbReference type="FunFam" id="1.10.110.10:FF:000001">
    <property type="entry name" value="Bifunctional inhibitor/lipid-transfer protein/seed storage 2S albumin superfamily protein"/>
    <property type="match status" value="1"/>
</dbReference>
<evidence type="ECO:0000256" key="6">
    <source>
        <dbReference type="ARBA" id="ARBA00023157"/>
    </source>
</evidence>
<keyword evidence="7" id="KW-0325">Glycoprotein</keyword>
<organism evidence="11 12">
    <name type="scientific">Rhododendron griersonianum</name>
    <dbReference type="NCBI Taxonomy" id="479676"/>
    <lineage>
        <taxon>Eukaryota</taxon>
        <taxon>Viridiplantae</taxon>
        <taxon>Streptophyta</taxon>
        <taxon>Embryophyta</taxon>
        <taxon>Tracheophyta</taxon>
        <taxon>Spermatophyta</taxon>
        <taxon>Magnoliopsida</taxon>
        <taxon>eudicotyledons</taxon>
        <taxon>Gunneridae</taxon>
        <taxon>Pentapetalae</taxon>
        <taxon>asterids</taxon>
        <taxon>Ericales</taxon>
        <taxon>Ericaceae</taxon>
        <taxon>Ericoideae</taxon>
        <taxon>Rhodoreae</taxon>
        <taxon>Rhododendron</taxon>
    </lineage>
</organism>
<dbReference type="PANTHER" id="PTHR33044">
    <property type="entry name" value="BIFUNCTIONAL INHIBITOR/LIPID-TRANSFER PROTEIN/SEED STORAGE 2S ALBUMIN SUPERFAMILY PROTEIN-RELATED"/>
    <property type="match status" value="1"/>
</dbReference>
<dbReference type="Proteomes" id="UP000823749">
    <property type="component" value="Chromosome 3"/>
</dbReference>
<keyword evidence="4" id="KW-0336">GPI-anchor</keyword>
<dbReference type="SUPFAM" id="SSF47699">
    <property type="entry name" value="Bifunctional inhibitor/lipid-transfer protein/seed storage 2S albumin"/>
    <property type="match status" value="1"/>
</dbReference>
<dbReference type="Gene3D" id="1.10.110.10">
    <property type="entry name" value="Plant lipid-transfer and hydrophobic proteins"/>
    <property type="match status" value="1"/>
</dbReference>
<dbReference type="EMBL" id="JACTNZ010000003">
    <property type="protein sequence ID" value="KAG5555504.1"/>
    <property type="molecule type" value="Genomic_DNA"/>
</dbReference>
<evidence type="ECO:0000313" key="12">
    <source>
        <dbReference type="Proteomes" id="UP000823749"/>
    </source>
</evidence>
<evidence type="ECO:0000313" key="11">
    <source>
        <dbReference type="EMBL" id="KAG5555504.1"/>
    </source>
</evidence>
<proteinExistence type="inferred from homology"/>
<protein>
    <recommendedName>
        <fullName evidence="10">Bifunctional inhibitor/plant lipid transfer protein/seed storage helical domain-containing protein</fullName>
    </recommendedName>
</protein>
<feature type="domain" description="Bifunctional inhibitor/plant lipid transfer protein/seed storage helical" evidence="10">
    <location>
        <begin position="32"/>
        <end position="109"/>
    </location>
</feature>
<dbReference type="SMART" id="SM00499">
    <property type="entry name" value="AAI"/>
    <property type="match status" value="1"/>
</dbReference>
<dbReference type="AlphaFoldDB" id="A0AAV6KTR5"/>
<evidence type="ECO:0000256" key="9">
    <source>
        <dbReference type="SAM" id="SignalP"/>
    </source>
</evidence>
<comment type="subcellular location">
    <subcellularLocation>
        <location evidence="1">Cell membrane</location>
        <topology evidence="1">Lipid-anchor</topology>
        <topology evidence="1">GPI-anchor</topology>
    </subcellularLocation>
</comment>
<evidence type="ECO:0000259" key="10">
    <source>
        <dbReference type="SMART" id="SM00499"/>
    </source>
</evidence>
<dbReference type="CDD" id="cd00010">
    <property type="entry name" value="AAI_LTSS"/>
    <property type="match status" value="1"/>
</dbReference>
<evidence type="ECO:0000256" key="2">
    <source>
        <dbReference type="ARBA" id="ARBA00009748"/>
    </source>
</evidence>
<gene>
    <name evidence="11" type="ORF">RHGRI_006222</name>
</gene>
<dbReference type="InterPro" id="IPR043325">
    <property type="entry name" value="LTSS"/>
</dbReference>